<protein>
    <recommendedName>
        <fullName evidence="2">DNA polymerase III subunit delta'</fullName>
        <ecNumber evidence="1">2.7.7.7</ecNumber>
    </recommendedName>
</protein>
<dbReference type="RefSeq" id="WP_072713019.1">
    <property type="nucleotide sequence ID" value="NZ_CP016796.1"/>
</dbReference>
<evidence type="ECO:0000313" key="10">
    <source>
        <dbReference type="Proteomes" id="UP000184222"/>
    </source>
</evidence>
<dbReference type="Pfam" id="PF09115">
    <property type="entry name" value="DNApol3-delta_C"/>
    <property type="match status" value="1"/>
</dbReference>
<dbReference type="GO" id="GO:0006261">
    <property type="term" value="P:DNA-templated DNA replication"/>
    <property type="evidence" value="ECO:0007669"/>
    <property type="project" value="TreeGrafter"/>
</dbReference>
<feature type="domain" description="DNA polymerase III delta subunit C-terminal" evidence="8">
    <location>
        <begin position="191"/>
        <end position="301"/>
    </location>
</feature>
<sequence>MFSLNTHQKILDNFLEQKSKQMLHHAFIFRVKDAVLLDSFINSLCQVLLAQKVDDYNESPYVTIANSENNEIRVAEVKKIIKNCELTAHNNLAKIIIIPELGFLNESATNAILKTLEEPAENTFFLMFTRNYNNILATVKSRSLTYDISFDEDDKYNYLKYTFNMSKDAIEKSLLMARDDINIIAKIKLEQHFWQVRNSLMRVLVNQLNPNVFLKEVNPNFKDTLYWLTSLIVDVYYYKLDDQAQNIANYDKLAVVKYLAAKFTEDEIYKLYQKTLEANDYFLNFKNVDKELVLENLILKIIK</sequence>
<evidence type="ECO:0000256" key="7">
    <source>
        <dbReference type="ARBA" id="ARBA00049244"/>
    </source>
</evidence>
<reference evidence="9 10" key="1">
    <citation type="journal article" date="2016" name="Appl. Environ. Microbiol.">
        <title>Whole genome relationships among Francisella bacteria of diverse origin define new species and provide specific regions for detection.</title>
        <authorList>
            <person name="Challacombe J.F."/>
            <person name="Petersen J.M."/>
            <person name="Gallegos-Graves V."/>
            <person name="Hodge D."/>
            <person name="Pillai S."/>
            <person name="Kuske C.R."/>
        </authorList>
    </citation>
    <scope>NUCLEOTIDE SEQUENCE [LARGE SCALE GENOMIC DNA]</scope>
    <source>
        <strain evidence="10">TX07-7310</strain>
    </source>
</reference>
<evidence type="ECO:0000256" key="5">
    <source>
        <dbReference type="ARBA" id="ARBA00022705"/>
    </source>
</evidence>
<dbReference type="GO" id="GO:0009360">
    <property type="term" value="C:DNA polymerase III complex"/>
    <property type="evidence" value="ECO:0007669"/>
    <property type="project" value="InterPro"/>
</dbReference>
<evidence type="ECO:0000256" key="4">
    <source>
        <dbReference type="ARBA" id="ARBA00022695"/>
    </source>
</evidence>
<organism evidence="9 10">
    <name type="scientific">Francisella uliginis</name>
    <dbReference type="NCBI Taxonomy" id="573570"/>
    <lineage>
        <taxon>Bacteria</taxon>
        <taxon>Pseudomonadati</taxon>
        <taxon>Pseudomonadota</taxon>
        <taxon>Gammaproteobacteria</taxon>
        <taxon>Thiotrichales</taxon>
        <taxon>Francisellaceae</taxon>
        <taxon>Francisella</taxon>
    </lineage>
</organism>
<dbReference type="OrthoDB" id="9811073at2"/>
<evidence type="ECO:0000256" key="6">
    <source>
        <dbReference type="ARBA" id="ARBA00022932"/>
    </source>
</evidence>
<evidence type="ECO:0000256" key="2">
    <source>
        <dbReference type="ARBA" id="ARBA00014363"/>
    </source>
</evidence>
<proteinExistence type="predicted"/>
<evidence type="ECO:0000313" key="9">
    <source>
        <dbReference type="EMBL" id="API87267.1"/>
    </source>
</evidence>
<dbReference type="Proteomes" id="UP000184222">
    <property type="component" value="Chromosome"/>
</dbReference>
<dbReference type="EMBL" id="CP016796">
    <property type="protein sequence ID" value="API87267.1"/>
    <property type="molecule type" value="Genomic_DNA"/>
</dbReference>
<dbReference type="PANTHER" id="PTHR11669">
    <property type="entry name" value="REPLICATION FACTOR C / DNA POLYMERASE III GAMMA-TAU SUBUNIT"/>
    <property type="match status" value="1"/>
</dbReference>
<dbReference type="Gene3D" id="3.40.50.300">
    <property type="entry name" value="P-loop containing nucleotide triphosphate hydrolases"/>
    <property type="match status" value="1"/>
</dbReference>
<dbReference type="Gene3D" id="1.20.272.10">
    <property type="match status" value="1"/>
</dbReference>
<keyword evidence="3" id="KW-0808">Transferase</keyword>
<evidence type="ECO:0000259" key="8">
    <source>
        <dbReference type="Pfam" id="PF09115"/>
    </source>
</evidence>
<evidence type="ECO:0000256" key="3">
    <source>
        <dbReference type="ARBA" id="ARBA00022679"/>
    </source>
</evidence>
<keyword evidence="4" id="KW-0548">Nucleotidyltransferase</keyword>
<accession>A0A1L4BTX8</accession>
<dbReference type="InterPro" id="IPR015199">
    <property type="entry name" value="DNA_pol_III_delta_C"/>
</dbReference>
<dbReference type="InterPro" id="IPR008921">
    <property type="entry name" value="DNA_pol3_clamp-load_cplx_C"/>
</dbReference>
<evidence type="ECO:0000256" key="1">
    <source>
        <dbReference type="ARBA" id="ARBA00012417"/>
    </source>
</evidence>
<name>A0A1L4BTX8_9GAMM</name>
<dbReference type="InterPro" id="IPR027417">
    <property type="entry name" value="P-loop_NTPase"/>
</dbReference>
<gene>
    <name evidence="9" type="ORF">F7310_07790</name>
</gene>
<keyword evidence="6" id="KW-0239">DNA-directed DNA polymerase</keyword>
<dbReference type="KEGG" id="frx:F7310_07790"/>
<dbReference type="Pfam" id="PF13177">
    <property type="entry name" value="DNA_pol3_delta2"/>
    <property type="match status" value="1"/>
</dbReference>
<dbReference type="EC" id="2.7.7.7" evidence="1"/>
<dbReference type="STRING" id="573570.F7310_07790"/>
<dbReference type="SUPFAM" id="SSF52540">
    <property type="entry name" value="P-loop containing nucleoside triphosphate hydrolases"/>
    <property type="match status" value="1"/>
</dbReference>
<dbReference type="GO" id="GO:0003677">
    <property type="term" value="F:DNA binding"/>
    <property type="evidence" value="ECO:0007669"/>
    <property type="project" value="InterPro"/>
</dbReference>
<comment type="catalytic activity">
    <reaction evidence="7">
        <text>DNA(n) + a 2'-deoxyribonucleoside 5'-triphosphate = DNA(n+1) + diphosphate</text>
        <dbReference type="Rhea" id="RHEA:22508"/>
        <dbReference type="Rhea" id="RHEA-COMP:17339"/>
        <dbReference type="Rhea" id="RHEA-COMP:17340"/>
        <dbReference type="ChEBI" id="CHEBI:33019"/>
        <dbReference type="ChEBI" id="CHEBI:61560"/>
        <dbReference type="ChEBI" id="CHEBI:173112"/>
        <dbReference type="EC" id="2.7.7.7"/>
    </reaction>
</comment>
<keyword evidence="5" id="KW-0235">DNA replication</keyword>
<dbReference type="GO" id="GO:0003887">
    <property type="term" value="F:DNA-directed DNA polymerase activity"/>
    <property type="evidence" value="ECO:0007669"/>
    <property type="project" value="UniProtKB-KW"/>
</dbReference>
<dbReference type="AlphaFoldDB" id="A0A1L4BTX8"/>
<dbReference type="InterPro" id="IPR050238">
    <property type="entry name" value="DNA_Rep/Repair_Clamp_Loader"/>
</dbReference>
<dbReference type="SUPFAM" id="SSF48019">
    <property type="entry name" value="post-AAA+ oligomerization domain-like"/>
    <property type="match status" value="1"/>
</dbReference>
<keyword evidence="10" id="KW-1185">Reference proteome</keyword>
<dbReference type="PANTHER" id="PTHR11669:SF8">
    <property type="entry name" value="DNA POLYMERASE III SUBUNIT DELTA"/>
    <property type="match status" value="1"/>
</dbReference>